<dbReference type="InterPro" id="IPR012349">
    <property type="entry name" value="Split_barrel_FMN-bd"/>
</dbReference>
<dbReference type="PANTHER" id="PTHR14894">
    <property type="entry name" value="CDK5 REGULATORY SUBUNIT-ASSOCIATED PROTEIN 3"/>
    <property type="match status" value="1"/>
</dbReference>
<dbReference type="AlphaFoldDB" id="A0A498LSG3"/>
<evidence type="ECO:0000313" key="3">
    <source>
        <dbReference type="EMBL" id="RXN09664.1"/>
    </source>
</evidence>
<keyword evidence="5" id="KW-1267">Proteomics identification</keyword>
<dbReference type="Gene3D" id="2.30.110.10">
    <property type="entry name" value="Electron Transport, Fmn-binding Protein, Chain A"/>
    <property type="match status" value="2"/>
</dbReference>
<reference evidence="3 4" key="1">
    <citation type="submission" date="2018-03" db="EMBL/GenBank/DDBJ databases">
        <title>Draft genome sequence of Rohu Carp (Labeo rohita).</title>
        <authorList>
            <person name="Das P."/>
            <person name="Kushwaha B."/>
            <person name="Joshi C.G."/>
            <person name="Kumar D."/>
            <person name="Nagpure N.S."/>
            <person name="Sahoo L."/>
            <person name="Das S.P."/>
            <person name="Bit A."/>
            <person name="Patnaik S."/>
            <person name="Meher P.K."/>
            <person name="Jayasankar P."/>
            <person name="Koringa P.G."/>
            <person name="Patel N.V."/>
            <person name="Hinsu A.T."/>
            <person name="Kumar R."/>
            <person name="Pandey M."/>
            <person name="Agarwal S."/>
            <person name="Srivastava S."/>
            <person name="Singh M."/>
            <person name="Iquebal M.A."/>
            <person name="Jaiswal S."/>
            <person name="Angadi U.B."/>
            <person name="Kumar N."/>
            <person name="Raza M."/>
            <person name="Shah T.M."/>
            <person name="Rai A."/>
            <person name="Jena J.K."/>
        </authorList>
    </citation>
    <scope>NUCLEOTIDE SEQUENCE [LARGE SCALE GENOMIC DNA]</scope>
    <source>
        <strain evidence="3">DASCIFA01</strain>
        <tissue evidence="3">Testis</tissue>
    </source>
</reference>
<dbReference type="Pfam" id="PF05600">
    <property type="entry name" value="CDK5RAP3"/>
    <property type="match status" value="1"/>
</dbReference>
<dbReference type="EMBL" id="QBIY01013255">
    <property type="protein sequence ID" value="RXN09664.1"/>
    <property type="molecule type" value="Genomic_DNA"/>
</dbReference>
<organism evidence="3 4">
    <name type="scientific">Labeo rohita</name>
    <name type="common">Indian major carp</name>
    <name type="synonym">Cyprinus rohita</name>
    <dbReference type="NCBI Taxonomy" id="84645"/>
    <lineage>
        <taxon>Eukaryota</taxon>
        <taxon>Metazoa</taxon>
        <taxon>Chordata</taxon>
        <taxon>Craniata</taxon>
        <taxon>Vertebrata</taxon>
        <taxon>Euteleostomi</taxon>
        <taxon>Actinopterygii</taxon>
        <taxon>Neopterygii</taxon>
        <taxon>Teleostei</taxon>
        <taxon>Ostariophysi</taxon>
        <taxon>Cypriniformes</taxon>
        <taxon>Cyprinidae</taxon>
        <taxon>Labeoninae</taxon>
        <taxon>Labeonini</taxon>
        <taxon>Labeo</taxon>
    </lineage>
</organism>
<dbReference type="PANTHER" id="PTHR14894:SF0">
    <property type="entry name" value="CDK5 REGULATORY SUBUNIT-ASSOCIATED PROTEIN 3"/>
    <property type="match status" value="1"/>
</dbReference>
<accession>A0A498LSG3</accession>
<comment type="caution">
    <text evidence="3">The sequence shown here is derived from an EMBL/GenBank/DDBJ whole genome shotgun (WGS) entry which is preliminary data.</text>
</comment>
<dbReference type="SUPFAM" id="SSF50475">
    <property type="entry name" value="FMN-binding split barrel"/>
    <property type="match status" value="1"/>
</dbReference>
<dbReference type="InterPro" id="IPR008491">
    <property type="entry name" value="CDK5RAP3"/>
</dbReference>
<dbReference type="Pfam" id="PF01243">
    <property type="entry name" value="PNPOx_N"/>
    <property type="match status" value="1"/>
</dbReference>
<dbReference type="Proteomes" id="UP000290572">
    <property type="component" value="Unassembled WGS sequence"/>
</dbReference>
<comment type="similarity">
    <text evidence="1">Belongs to the CDK5RAP3 family.</text>
</comment>
<dbReference type="STRING" id="84645.A0A498LSG3"/>
<gene>
    <name evidence="3" type="ORF">ROHU_031331</name>
</gene>
<dbReference type="GO" id="GO:0007346">
    <property type="term" value="P:regulation of mitotic cell cycle"/>
    <property type="evidence" value="ECO:0007669"/>
    <property type="project" value="TreeGrafter"/>
</dbReference>
<dbReference type="GO" id="GO:0012505">
    <property type="term" value="C:endomembrane system"/>
    <property type="evidence" value="ECO:0007669"/>
    <property type="project" value="TreeGrafter"/>
</dbReference>
<sequence length="688" mass="78319">MDLSNMRKSYKNDEECFEEDHLASLDPIKQFGSWFDQACKCPEVGEANAMCLATATKDGRPSARIVLLKGYSEEGFRFFTNYESRKGEELIRIEGTVERTSYEISRDYFHSRPKGSQIGAVVSRQSKVIPSRQYLRDKNAELEEKYKDTTVPMPDYWGGYIVKPHLIEFWQEIVLGVIKTALEYNNIQNLPIDIQTSKLLDWLVDRRHCTLKWQSAVMTIREKINAAIQDMPENEEIKQLLSGSYIHYFHCLRIIEILKGTEASTKNIFGRYSSQRMKDWQEIVSLYEKDNVYLAEVASILIRSVSYEGPALRKQVSKAQQLQQEMNRRELECQSGAADMRDRYYAACKQYGIKGENVARELQALVKDLPVVLEETGKKTGCLDEAIKFYAAFTNFVSDWSEDVLPILRFVQKKGNTTVYEWKTGNVPTVVERPVMEEAPPDVVTEETIDWGDLNGGAGTEEISFGISVEDGVDWGISLEPGTEETSAGGIDWGDSETTPVEIEIVDVGTDCPDGVARGEDALSLLETSQTRAQFIDELKELEMFLCQRLSEMREEGDLVAMSQFQLAPSVIQAQTPERVEAMLADVRDLINGLTSVRMQHLFMIQASPRYVERVSELLRQKLKQADILVLKRGTMAEKRQEALEEQAKLEPRIDLLAARTKELQKLIEADISKRYNNRPVNLMGVHV</sequence>
<evidence type="ECO:0000313" key="4">
    <source>
        <dbReference type="Proteomes" id="UP000290572"/>
    </source>
</evidence>
<evidence type="ECO:0007829" key="5">
    <source>
        <dbReference type="PeptideAtlas" id="A0A498LSG3"/>
    </source>
</evidence>
<evidence type="ECO:0000259" key="2">
    <source>
        <dbReference type="Pfam" id="PF01243"/>
    </source>
</evidence>
<keyword evidence="4" id="KW-1185">Reference proteome</keyword>
<protein>
    <submittedName>
        <fullName evidence="3">CDK5 regulatory subunit-associated 3</fullName>
    </submittedName>
</protein>
<proteinExistence type="evidence at protein level"/>
<evidence type="ECO:0000256" key="1">
    <source>
        <dbReference type="ARBA" id="ARBA00007478"/>
    </source>
</evidence>
<dbReference type="InterPro" id="IPR011576">
    <property type="entry name" value="Pyridox_Oxase_N"/>
</dbReference>
<feature type="domain" description="Pyridoxamine 5'-phosphate oxidase N-terminal" evidence="2">
    <location>
        <begin position="46"/>
        <end position="143"/>
    </location>
</feature>
<name>A0A498LSG3_LABRO</name>